<comment type="caution">
    <text evidence="2">The sequence shown here is derived from an EMBL/GenBank/DDBJ whole genome shotgun (WGS) entry which is preliminary data.</text>
</comment>
<keyword evidence="3" id="KW-1185">Reference proteome</keyword>
<name>A0AAV9HB19_9PEZI</name>
<evidence type="ECO:0000313" key="3">
    <source>
        <dbReference type="Proteomes" id="UP001321749"/>
    </source>
</evidence>
<dbReference type="AlphaFoldDB" id="A0AAV9HB19"/>
<evidence type="ECO:0000313" key="2">
    <source>
        <dbReference type="EMBL" id="KAK4457982.1"/>
    </source>
</evidence>
<dbReference type="PANTHER" id="PTHR40619:SF3">
    <property type="entry name" value="FUNGAL STAND N-TERMINAL GOODBYE DOMAIN-CONTAINING PROTEIN"/>
    <property type="match status" value="1"/>
</dbReference>
<organism evidence="2 3">
    <name type="scientific">Cladorrhinum samala</name>
    <dbReference type="NCBI Taxonomy" id="585594"/>
    <lineage>
        <taxon>Eukaryota</taxon>
        <taxon>Fungi</taxon>
        <taxon>Dikarya</taxon>
        <taxon>Ascomycota</taxon>
        <taxon>Pezizomycotina</taxon>
        <taxon>Sordariomycetes</taxon>
        <taxon>Sordariomycetidae</taxon>
        <taxon>Sordariales</taxon>
        <taxon>Podosporaceae</taxon>
        <taxon>Cladorrhinum</taxon>
    </lineage>
</organism>
<feature type="compositionally biased region" description="Basic residues" evidence="1">
    <location>
        <begin position="712"/>
        <end position="724"/>
    </location>
</feature>
<dbReference type="Proteomes" id="UP001321749">
    <property type="component" value="Unassembled WGS sequence"/>
</dbReference>
<gene>
    <name evidence="2" type="ORF">QBC42DRAFT_187145</name>
</gene>
<accession>A0AAV9HB19</accession>
<protein>
    <submittedName>
        <fullName evidence="2">Uncharacterized protein</fullName>
    </submittedName>
</protein>
<dbReference type="EMBL" id="MU865088">
    <property type="protein sequence ID" value="KAK4457982.1"/>
    <property type="molecule type" value="Genomic_DNA"/>
</dbReference>
<feature type="compositionally biased region" description="Basic residues" evidence="1">
    <location>
        <begin position="255"/>
        <end position="264"/>
    </location>
</feature>
<feature type="compositionally biased region" description="Basic and acidic residues" evidence="1">
    <location>
        <begin position="265"/>
        <end position="274"/>
    </location>
</feature>
<sequence length="739" mass="82964">MDPGPIVYRKRILTNPAAEFIERRATIDILAQLTSSEEASTLEQKTEFISEFDGFALKGTVFDATVYYEESQKRMEKFRATLASFVALVKERNVESDLGIVIKEPTDEGFTMDYALSIVAKIEEGPPETSSPAKTCKNFIRRCYRKVEDKRETINQILAMVPSDIYGSVISGGFSIILAAVEKHVEQREAIQKYLAEIPEKLEKIQRLSEIHRTSRRLHARIDAVIVSIFAVLERIVNKLTDTWTYRTKKKTAGLKSMLKRHTKSSRDGSHGDGEITQETESQRPPPDNTTVADALADLETEIQRFQEEAAMCGEERLGRIEKGTEFTGHNVQSVARDTKVAQCDKVHTLVAQFDALANPSSRLPVVKDSLAWMIARGLHKPETSKEASRDELLIKMLDTLYYLCASDPRFNPSISHPAELLIEQRSRSSQPEVESPPEPLSPQALKKRNKKVVKSWISDLGSFLYDPLPDMKDCLDHMEQLDLDERNVSQSIIASEELADWFKRHKSGVLVIESQTPQSQLVNPISFATALFATTLRSTSRFPVLAFFCMHRLISSTSARRSGPLGLVKSLNAQLLEFIRDHRPDVDLFPLQEQKLMSSKSRTDLSKSLSLLEALISLLPEGDTVYIMIDCHSQLAGSEKDGNKVIKRLGKIISRAADRNSVDIKVLITDPLVGSSVTEIADVELHVQDLIAGSGVIDAEGVLRLTEKKRNDQRKKKTKKKGRNRVEESETKSEEDSD</sequence>
<proteinExistence type="predicted"/>
<reference evidence="2" key="1">
    <citation type="journal article" date="2023" name="Mol. Phylogenet. Evol.">
        <title>Genome-scale phylogeny and comparative genomics of the fungal order Sordariales.</title>
        <authorList>
            <person name="Hensen N."/>
            <person name="Bonometti L."/>
            <person name="Westerberg I."/>
            <person name="Brannstrom I.O."/>
            <person name="Guillou S."/>
            <person name="Cros-Aarteil S."/>
            <person name="Calhoun S."/>
            <person name="Haridas S."/>
            <person name="Kuo A."/>
            <person name="Mondo S."/>
            <person name="Pangilinan J."/>
            <person name="Riley R."/>
            <person name="LaButti K."/>
            <person name="Andreopoulos B."/>
            <person name="Lipzen A."/>
            <person name="Chen C."/>
            <person name="Yan M."/>
            <person name="Daum C."/>
            <person name="Ng V."/>
            <person name="Clum A."/>
            <person name="Steindorff A."/>
            <person name="Ohm R.A."/>
            <person name="Martin F."/>
            <person name="Silar P."/>
            <person name="Natvig D.O."/>
            <person name="Lalanne C."/>
            <person name="Gautier V."/>
            <person name="Ament-Velasquez S.L."/>
            <person name="Kruys A."/>
            <person name="Hutchinson M.I."/>
            <person name="Powell A.J."/>
            <person name="Barry K."/>
            <person name="Miller A.N."/>
            <person name="Grigoriev I.V."/>
            <person name="Debuchy R."/>
            <person name="Gladieux P."/>
            <person name="Hiltunen Thoren M."/>
            <person name="Johannesson H."/>
        </authorList>
    </citation>
    <scope>NUCLEOTIDE SEQUENCE</scope>
    <source>
        <strain evidence="2">PSN324</strain>
    </source>
</reference>
<feature type="region of interest" description="Disordered" evidence="1">
    <location>
        <begin position="255"/>
        <end position="291"/>
    </location>
</feature>
<dbReference type="PANTHER" id="PTHR40619">
    <property type="entry name" value="FUNGAL STAND N-TERMINAL GOODBYE DOMAIN-CONTAINING PROTEIN"/>
    <property type="match status" value="1"/>
</dbReference>
<feature type="region of interest" description="Disordered" evidence="1">
    <location>
        <begin position="710"/>
        <end position="739"/>
    </location>
</feature>
<feature type="compositionally biased region" description="Basic and acidic residues" evidence="1">
    <location>
        <begin position="725"/>
        <end position="739"/>
    </location>
</feature>
<feature type="region of interest" description="Disordered" evidence="1">
    <location>
        <begin position="425"/>
        <end position="447"/>
    </location>
</feature>
<reference evidence="2" key="2">
    <citation type="submission" date="2023-06" db="EMBL/GenBank/DDBJ databases">
        <authorList>
            <consortium name="Lawrence Berkeley National Laboratory"/>
            <person name="Mondo S.J."/>
            <person name="Hensen N."/>
            <person name="Bonometti L."/>
            <person name="Westerberg I."/>
            <person name="Brannstrom I.O."/>
            <person name="Guillou S."/>
            <person name="Cros-Aarteil S."/>
            <person name="Calhoun S."/>
            <person name="Haridas S."/>
            <person name="Kuo A."/>
            <person name="Pangilinan J."/>
            <person name="Riley R."/>
            <person name="Labutti K."/>
            <person name="Andreopoulos B."/>
            <person name="Lipzen A."/>
            <person name="Chen C."/>
            <person name="Yanf M."/>
            <person name="Daum C."/>
            <person name="Ng V."/>
            <person name="Clum A."/>
            <person name="Steindorff A."/>
            <person name="Ohm R."/>
            <person name="Martin F."/>
            <person name="Silar P."/>
            <person name="Natvig D."/>
            <person name="Lalanne C."/>
            <person name="Gautier V."/>
            <person name="Ament-Velasquez S.L."/>
            <person name="Kruys A."/>
            <person name="Hutchinson M.I."/>
            <person name="Powell A.J."/>
            <person name="Barry K."/>
            <person name="Miller A.N."/>
            <person name="Grigoriev I.V."/>
            <person name="Debuchy R."/>
            <person name="Gladieux P."/>
            <person name="Thoren M.H."/>
            <person name="Johannesson H."/>
        </authorList>
    </citation>
    <scope>NUCLEOTIDE SEQUENCE</scope>
    <source>
        <strain evidence="2">PSN324</strain>
    </source>
</reference>
<evidence type="ECO:0000256" key="1">
    <source>
        <dbReference type="SAM" id="MobiDB-lite"/>
    </source>
</evidence>